<dbReference type="GO" id="GO:0005524">
    <property type="term" value="F:ATP binding"/>
    <property type="evidence" value="ECO:0007669"/>
    <property type="project" value="InterPro"/>
</dbReference>
<dbReference type="SUPFAM" id="SSF52540">
    <property type="entry name" value="P-loop containing nucleoside triphosphate hydrolases"/>
    <property type="match status" value="1"/>
</dbReference>
<keyword evidence="3" id="KW-1185">Reference proteome</keyword>
<dbReference type="GO" id="GO:0016887">
    <property type="term" value="F:ATP hydrolysis activity"/>
    <property type="evidence" value="ECO:0007669"/>
    <property type="project" value="InterPro"/>
</dbReference>
<protein>
    <recommendedName>
        <fullName evidence="1">ATPase AAA-type core domain-containing protein</fullName>
    </recommendedName>
</protein>
<accession>A0AAD5VVM6</accession>
<dbReference type="EMBL" id="JANIEX010000484">
    <property type="protein sequence ID" value="KAJ3566491.1"/>
    <property type="molecule type" value="Genomic_DNA"/>
</dbReference>
<evidence type="ECO:0000313" key="3">
    <source>
        <dbReference type="Proteomes" id="UP001213000"/>
    </source>
</evidence>
<dbReference type="InterPro" id="IPR003959">
    <property type="entry name" value="ATPase_AAA_core"/>
</dbReference>
<evidence type="ECO:0000313" key="2">
    <source>
        <dbReference type="EMBL" id="KAJ3566491.1"/>
    </source>
</evidence>
<dbReference type="Gene3D" id="3.40.50.300">
    <property type="entry name" value="P-loop containing nucleotide triphosphate hydrolases"/>
    <property type="match status" value="1"/>
</dbReference>
<feature type="domain" description="ATPase AAA-type core" evidence="1">
    <location>
        <begin position="144"/>
        <end position="232"/>
    </location>
</feature>
<organism evidence="2 3">
    <name type="scientific">Leucocoprinus birnbaumii</name>
    <dbReference type="NCBI Taxonomy" id="56174"/>
    <lineage>
        <taxon>Eukaryota</taxon>
        <taxon>Fungi</taxon>
        <taxon>Dikarya</taxon>
        <taxon>Basidiomycota</taxon>
        <taxon>Agaricomycotina</taxon>
        <taxon>Agaricomycetes</taxon>
        <taxon>Agaricomycetidae</taxon>
        <taxon>Agaricales</taxon>
        <taxon>Agaricineae</taxon>
        <taxon>Agaricaceae</taxon>
        <taxon>Leucocoprinus</taxon>
    </lineage>
</organism>
<comment type="caution">
    <text evidence="2">The sequence shown here is derived from an EMBL/GenBank/DDBJ whole genome shotgun (WGS) entry which is preliminary data.</text>
</comment>
<dbReference type="Pfam" id="PF00004">
    <property type="entry name" value="AAA"/>
    <property type="match status" value="1"/>
</dbReference>
<dbReference type="Proteomes" id="UP001213000">
    <property type="component" value="Unassembled WGS sequence"/>
</dbReference>
<dbReference type="InterPro" id="IPR050747">
    <property type="entry name" value="Mitochondrial_chaperone_BCS1"/>
</dbReference>
<sequence length="264" mass="29517">MFALFSSARPFFPILLSLKQSSDISATSLPALALSDFSTFISSLLSIPALWDWLKIFLIGSVLEYLRRAVIRLYQITYNWFFVTAAFEDIDSSYGAIGVASVVCRNHKILIVNIWSCAILKYPTFGKTMLIVHNLKELRLALSRRIALVEDIDAAFTNSLSRDLPQESELNPSLIQEQGTNRSHVTLSGLLNALDGVAAQEGRLLYATTNKYEALDPALIRPGRMDLHIEFKAASKYQAQELYRCFFLPDADSPTKTDLPSNNS</sequence>
<evidence type="ECO:0000259" key="1">
    <source>
        <dbReference type="Pfam" id="PF00004"/>
    </source>
</evidence>
<reference evidence="2" key="1">
    <citation type="submission" date="2022-07" db="EMBL/GenBank/DDBJ databases">
        <title>Genome Sequence of Leucocoprinus birnbaumii.</title>
        <authorList>
            <person name="Buettner E."/>
        </authorList>
    </citation>
    <scope>NUCLEOTIDE SEQUENCE</scope>
    <source>
        <strain evidence="2">VT141</strain>
    </source>
</reference>
<dbReference type="AlphaFoldDB" id="A0AAD5VVM6"/>
<gene>
    <name evidence="2" type="ORF">NP233_g6980</name>
</gene>
<dbReference type="InterPro" id="IPR027417">
    <property type="entry name" value="P-loop_NTPase"/>
</dbReference>
<dbReference type="PANTHER" id="PTHR23070">
    <property type="entry name" value="BCS1 AAA-TYPE ATPASE"/>
    <property type="match status" value="1"/>
</dbReference>
<proteinExistence type="predicted"/>
<name>A0AAD5VVM6_9AGAR</name>